<dbReference type="Proteomes" id="UP000831701">
    <property type="component" value="Chromosome 23"/>
</dbReference>
<reference evidence="1" key="1">
    <citation type="submission" date="2022-04" db="EMBL/GenBank/DDBJ databases">
        <title>Jade perch genome.</title>
        <authorList>
            <person name="Chao B."/>
        </authorList>
    </citation>
    <scope>NUCLEOTIDE SEQUENCE</scope>
    <source>
        <strain evidence="1">CB-2022</strain>
    </source>
</reference>
<evidence type="ECO:0000313" key="2">
    <source>
        <dbReference type="Proteomes" id="UP000831701"/>
    </source>
</evidence>
<name>A0ACB8VCF6_9TELE</name>
<comment type="caution">
    <text evidence="1">The sequence shown here is derived from an EMBL/GenBank/DDBJ whole genome shotgun (WGS) entry which is preliminary data.</text>
</comment>
<accession>A0ACB8VCF6</accession>
<keyword evidence="2" id="KW-1185">Reference proteome</keyword>
<organism evidence="1 2">
    <name type="scientific">Scortum barcoo</name>
    <name type="common">barcoo grunter</name>
    <dbReference type="NCBI Taxonomy" id="214431"/>
    <lineage>
        <taxon>Eukaryota</taxon>
        <taxon>Metazoa</taxon>
        <taxon>Chordata</taxon>
        <taxon>Craniata</taxon>
        <taxon>Vertebrata</taxon>
        <taxon>Euteleostomi</taxon>
        <taxon>Actinopterygii</taxon>
        <taxon>Neopterygii</taxon>
        <taxon>Teleostei</taxon>
        <taxon>Neoteleostei</taxon>
        <taxon>Acanthomorphata</taxon>
        <taxon>Eupercaria</taxon>
        <taxon>Centrarchiformes</taxon>
        <taxon>Terapontoidei</taxon>
        <taxon>Terapontidae</taxon>
        <taxon>Scortum</taxon>
    </lineage>
</organism>
<evidence type="ECO:0000313" key="1">
    <source>
        <dbReference type="EMBL" id="KAI3353297.1"/>
    </source>
</evidence>
<dbReference type="EMBL" id="CM041553">
    <property type="protein sequence ID" value="KAI3353297.1"/>
    <property type="molecule type" value="Genomic_DNA"/>
</dbReference>
<gene>
    <name evidence="1" type="ORF">L3Q82_019835</name>
</gene>
<protein>
    <submittedName>
        <fullName evidence="1">Uncharacterized protein</fullName>
    </submittedName>
</protein>
<sequence length="389" mass="43767">MPHYQTTAMGNKPSSHQEKATEEETIFKPQGTEVYRIPALVYDTDNKKLLAFAEKRRTADDASTEELVMKTGTVSRDEPTQEVKITWSELSTVVKKADLQGYRPMNPCPVYDKTSKTLYLFFIRVEGNVSECWQIFWGCNKTRLCYIATKNAGKSWSEMTDLTDGLAEIKKWSTFAVGPGHGLQTESGRLIVPAHAYISSCSQYALALYKDQSDTNWKFGKMLLNKSGECQMAEFVDEQHKSFIYCNARTKGGFREEAVSENNGEDFSNLIGDPKLVETAKGCQGSVVSFPAQSEGANRDSQNKWLLYTHPSDESKRINIAVYLNKSPQDRNAWSKPWIIYNGPSAYSDLAYIGDGWFACLMECGKNKFSEQIALKVFNYSDVKQGTGE</sequence>
<proteinExistence type="predicted"/>